<reference evidence="3" key="1">
    <citation type="journal article" date="2011" name="Nat. Genet.">
        <title>The Arabidopsis lyrata genome sequence and the basis of rapid genome size change.</title>
        <authorList>
            <person name="Hu T.T."/>
            <person name="Pattyn P."/>
            <person name="Bakker E.G."/>
            <person name="Cao J."/>
            <person name="Cheng J.-F."/>
            <person name="Clark R.M."/>
            <person name="Fahlgren N."/>
            <person name="Fawcett J.A."/>
            <person name="Grimwood J."/>
            <person name="Gundlach H."/>
            <person name="Haberer G."/>
            <person name="Hollister J.D."/>
            <person name="Ossowski S."/>
            <person name="Ottilar R.P."/>
            <person name="Salamov A.A."/>
            <person name="Schneeberger K."/>
            <person name="Spannagl M."/>
            <person name="Wang X."/>
            <person name="Yang L."/>
            <person name="Nasrallah M.E."/>
            <person name="Bergelson J."/>
            <person name="Carrington J.C."/>
            <person name="Gaut B.S."/>
            <person name="Schmutz J."/>
            <person name="Mayer K.F.X."/>
            <person name="Van de Peer Y."/>
            <person name="Grigoriev I.V."/>
            <person name="Nordborg M."/>
            <person name="Weigel D."/>
            <person name="Guo Y.-L."/>
        </authorList>
    </citation>
    <scope>NUCLEOTIDE SEQUENCE [LARGE SCALE GENOMIC DNA]</scope>
    <source>
        <strain evidence="3">cv. MN47</strain>
    </source>
</reference>
<dbReference type="Pfam" id="PF13456">
    <property type="entry name" value="RVT_3"/>
    <property type="match status" value="1"/>
</dbReference>
<dbReference type="Gramene" id="Al_scaffold_0002_571">
    <property type="protein sequence ID" value="Al_scaffold_0002_571"/>
    <property type="gene ID" value="Al_scaffold_0002_571"/>
</dbReference>
<dbReference type="HOGENOM" id="CLU_2515698_0_0_1"/>
<dbReference type="InterPro" id="IPR036397">
    <property type="entry name" value="RNaseH_sf"/>
</dbReference>
<proteinExistence type="predicted"/>
<evidence type="ECO:0000259" key="1">
    <source>
        <dbReference type="Pfam" id="PF13456"/>
    </source>
</evidence>
<dbReference type="AlphaFoldDB" id="D7KXF6"/>
<accession>D7KXF6</accession>
<feature type="domain" description="RNase H type-1" evidence="1">
    <location>
        <begin position="1"/>
        <end position="67"/>
    </location>
</feature>
<dbReference type="InterPro" id="IPR052929">
    <property type="entry name" value="RNase_H-like_EbsB-rel"/>
</dbReference>
<name>D7KXF6_ARALL</name>
<dbReference type="eggNOG" id="KOG1075">
    <property type="taxonomic scope" value="Eukaryota"/>
</dbReference>
<dbReference type="PANTHER" id="PTHR47074">
    <property type="entry name" value="BNAC02G40300D PROTEIN"/>
    <property type="match status" value="1"/>
</dbReference>
<organism evidence="3">
    <name type="scientific">Arabidopsis lyrata subsp. lyrata</name>
    <name type="common">Lyre-leaved rock-cress</name>
    <dbReference type="NCBI Taxonomy" id="81972"/>
    <lineage>
        <taxon>Eukaryota</taxon>
        <taxon>Viridiplantae</taxon>
        <taxon>Streptophyta</taxon>
        <taxon>Embryophyta</taxon>
        <taxon>Tracheophyta</taxon>
        <taxon>Spermatophyta</taxon>
        <taxon>Magnoliopsida</taxon>
        <taxon>eudicotyledons</taxon>
        <taxon>Gunneridae</taxon>
        <taxon>Pentapetalae</taxon>
        <taxon>rosids</taxon>
        <taxon>malvids</taxon>
        <taxon>Brassicales</taxon>
        <taxon>Brassicaceae</taxon>
        <taxon>Camelineae</taxon>
        <taxon>Arabidopsis</taxon>
    </lineage>
</organism>
<dbReference type="EMBL" id="GL348714">
    <property type="protein sequence ID" value="EFH64428.1"/>
    <property type="molecule type" value="Genomic_DNA"/>
</dbReference>
<dbReference type="Gene3D" id="3.30.420.10">
    <property type="entry name" value="Ribonuclease H-like superfamily/Ribonuclease H"/>
    <property type="match status" value="1"/>
</dbReference>
<sequence>MALLLTLQHAKDLGFTKIFIASDSRQLIKELHRILYNILLLSSLFDDVKFSSISRCNNRVGDALAKLGLSGVTVLAKQNYCVGNH</sequence>
<dbReference type="PANTHER" id="PTHR47074:SF11">
    <property type="entry name" value="REVERSE TRANSCRIPTASE-LIKE PROTEIN"/>
    <property type="match status" value="1"/>
</dbReference>
<dbReference type="CDD" id="cd06222">
    <property type="entry name" value="RNase_H_like"/>
    <property type="match status" value="1"/>
</dbReference>
<dbReference type="Proteomes" id="UP000008694">
    <property type="component" value="Unassembled WGS sequence"/>
</dbReference>
<dbReference type="GO" id="GO:0003676">
    <property type="term" value="F:nucleic acid binding"/>
    <property type="evidence" value="ECO:0007669"/>
    <property type="project" value="InterPro"/>
</dbReference>
<protein>
    <submittedName>
        <fullName evidence="2">Predicted protein</fullName>
    </submittedName>
</protein>
<evidence type="ECO:0000313" key="2">
    <source>
        <dbReference type="EMBL" id="EFH64428.1"/>
    </source>
</evidence>
<gene>
    <name evidence="2" type="ORF">ARALYDRAFT_675421</name>
</gene>
<keyword evidence="3" id="KW-1185">Reference proteome</keyword>
<evidence type="ECO:0000313" key="3">
    <source>
        <dbReference type="Proteomes" id="UP000008694"/>
    </source>
</evidence>
<dbReference type="InterPro" id="IPR002156">
    <property type="entry name" value="RNaseH_domain"/>
</dbReference>
<dbReference type="InterPro" id="IPR044730">
    <property type="entry name" value="RNase_H-like_dom_plant"/>
</dbReference>
<dbReference type="GO" id="GO:0004523">
    <property type="term" value="F:RNA-DNA hybrid ribonuclease activity"/>
    <property type="evidence" value="ECO:0007669"/>
    <property type="project" value="InterPro"/>
</dbReference>